<dbReference type="Pfam" id="PF01432">
    <property type="entry name" value="Peptidase_M3"/>
    <property type="match status" value="1"/>
</dbReference>
<evidence type="ECO:0000256" key="8">
    <source>
        <dbReference type="SAM" id="Coils"/>
    </source>
</evidence>
<dbReference type="InterPro" id="IPR001567">
    <property type="entry name" value="Pept_M3A_M3B_dom"/>
</dbReference>
<dbReference type="GO" id="GO:0004222">
    <property type="term" value="F:metalloendopeptidase activity"/>
    <property type="evidence" value="ECO:0007669"/>
    <property type="project" value="InterPro"/>
</dbReference>
<dbReference type="EMBL" id="CP060139">
    <property type="protein sequence ID" value="QNR24424.1"/>
    <property type="molecule type" value="Genomic_DNA"/>
</dbReference>
<dbReference type="GO" id="GO:0005829">
    <property type="term" value="C:cytosol"/>
    <property type="evidence" value="ECO:0007669"/>
    <property type="project" value="TreeGrafter"/>
</dbReference>
<dbReference type="Gene3D" id="3.40.390.10">
    <property type="entry name" value="Collagenase (Catalytic Domain)"/>
    <property type="match status" value="1"/>
</dbReference>
<evidence type="ECO:0000313" key="10">
    <source>
        <dbReference type="EMBL" id="QNR24424.1"/>
    </source>
</evidence>
<reference evidence="10 11" key="1">
    <citation type="submission" date="2020-08" db="EMBL/GenBank/DDBJ databases">
        <title>Croceimicrobium hydrocarbonivorans gen. nov., sp. nov., a novel marine bacterium isolated from a bacterial consortium that degrades polyethylene terephthalate.</title>
        <authorList>
            <person name="Liu R."/>
        </authorList>
    </citation>
    <scope>NUCLEOTIDE SEQUENCE [LARGE SCALE GENOMIC DNA]</scope>
    <source>
        <strain evidence="10 11">A20-9</strain>
    </source>
</reference>
<dbReference type="Proteomes" id="UP000516305">
    <property type="component" value="Chromosome"/>
</dbReference>
<gene>
    <name evidence="10" type="ORF">H4K34_00875</name>
</gene>
<dbReference type="Gene3D" id="1.10.1370.10">
    <property type="entry name" value="Neurolysin, domain 3"/>
    <property type="match status" value="1"/>
</dbReference>
<sequence length="678" mass="77433">MTNPLLKDFNTPFGTAPFEEIKTEHFLPALKEAIQEGLAEIQAICDQSEAPNFSNTIIALEEAGERVGRIAEIFFNLNSAETNEEIQMLARDFSPLLSEYRNDILLNPVLFDRVKTVYQEANRELLDQEDQMLLDKSYRSFERNGAKLEAKAQKRLREIDQQLAQQSLQFGENVLAETNRYELFLNKEELIGLPDYALEAAAEEASAKGQEGKYFIGLQAPSYIPVMTYAQNRDLRKKLQLAFGSKAFKGDEYDNQESVLRIVKLRQERAELLGYKSHADYILSERMARSPQEVNDFLAKLQEVALPAAQSELSELEAYAKAKDGIDKLERWDLNYYQEKLKQERFEIDDNKLKPYFELNRVIEGAFAVANKLYGISFEERSDIQKYHPDVVTYEVKNSDGSHLAIFYADFFPREGKRNGAWMTSYRSQKLTKDGDQRPHVSIVCNFTKPGKTTPSLLTFNEVLTLFHEFGHSLHGILAKGKYASLSGTNVYWDFVELPSQIMENWCYEKECLDLFAHHFENGSALPAEWVDKLKESATFMEGYATIRQVGFAKLDMAWHNGLPEHDTVAELEESVFAETALFPAQDETNMSCSFSHIFQGGYSAGYYSYKWAEVLDADAFELFKEKGLFDTETAQKFRDLLASGGSEHPAVLYKRFRGKDPDPEALLRRAGLIELHG</sequence>
<keyword evidence="3 7" id="KW-0479">Metal-binding</keyword>
<dbReference type="KEGG" id="chyd:H4K34_00875"/>
<evidence type="ECO:0000256" key="5">
    <source>
        <dbReference type="ARBA" id="ARBA00022833"/>
    </source>
</evidence>
<evidence type="ECO:0000256" key="6">
    <source>
        <dbReference type="ARBA" id="ARBA00023049"/>
    </source>
</evidence>
<protein>
    <submittedName>
        <fullName evidence="10">M3 family metallopeptidase</fullName>
    </submittedName>
</protein>
<dbReference type="PANTHER" id="PTHR43660:SF1">
    <property type="entry name" value="DIPEPTIDYL CARBOXYPEPTIDASE"/>
    <property type="match status" value="1"/>
</dbReference>
<evidence type="ECO:0000256" key="2">
    <source>
        <dbReference type="ARBA" id="ARBA00022670"/>
    </source>
</evidence>
<feature type="coiled-coil region" evidence="8">
    <location>
        <begin position="111"/>
        <end position="169"/>
    </location>
</feature>
<comment type="similarity">
    <text evidence="1 7">Belongs to the peptidase M3 family.</text>
</comment>
<dbReference type="InterPro" id="IPR045090">
    <property type="entry name" value="Pept_M3A_M3B"/>
</dbReference>
<keyword evidence="6 7" id="KW-0482">Metalloprotease</keyword>
<dbReference type="FunFam" id="3.40.390.10:FF:000009">
    <property type="entry name" value="Oligopeptidase A"/>
    <property type="match status" value="1"/>
</dbReference>
<dbReference type="SUPFAM" id="SSF55486">
    <property type="entry name" value="Metalloproteases ('zincins'), catalytic domain"/>
    <property type="match status" value="1"/>
</dbReference>
<organism evidence="10 11">
    <name type="scientific">Croceimicrobium hydrocarbonivorans</name>
    <dbReference type="NCBI Taxonomy" id="2761580"/>
    <lineage>
        <taxon>Bacteria</taxon>
        <taxon>Pseudomonadati</taxon>
        <taxon>Bacteroidota</taxon>
        <taxon>Flavobacteriia</taxon>
        <taxon>Flavobacteriales</taxon>
        <taxon>Owenweeksiaceae</taxon>
        <taxon>Croceimicrobium</taxon>
    </lineage>
</organism>
<dbReference type="CDD" id="cd06456">
    <property type="entry name" value="M3A_DCP"/>
    <property type="match status" value="1"/>
</dbReference>
<keyword evidence="4 7" id="KW-0378">Hydrolase</keyword>
<dbReference type="GO" id="GO:0006508">
    <property type="term" value="P:proteolysis"/>
    <property type="evidence" value="ECO:0007669"/>
    <property type="project" value="UniProtKB-KW"/>
</dbReference>
<dbReference type="InterPro" id="IPR034005">
    <property type="entry name" value="M3A_DCP"/>
</dbReference>
<proteinExistence type="inferred from homology"/>
<evidence type="ECO:0000256" key="4">
    <source>
        <dbReference type="ARBA" id="ARBA00022801"/>
    </source>
</evidence>
<dbReference type="GO" id="GO:0004180">
    <property type="term" value="F:carboxypeptidase activity"/>
    <property type="evidence" value="ECO:0007669"/>
    <property type="project" value="TreeGrafter"/>
</dbReference>
<keyword evidence="11" id="KW-1185">Reference proteome</keyword>
<keyword evidence="8" id="KW-0175">Coiled coil</keyword>
<dbReference type="RefSeq" id="WP_210758951.1">
    <property type="nucleotide sequence ID" value="NZ_CP060139.1"/>
</dbReference>
<evidence type="ECO:0000256" key="1">
    <source>
        <dbReference type="ARBA" id="ARBA00006040"/>
    </source>
</evidence>
<dbReference type="PANTHER" id="PTHR43660">
    <property type="entry name" value="DIPEPTIDYL CARBOXYPEPTIDASE"/>
    <property type="match status" value="1"/>
</dbReference>
<dbReference type="GO" id="GO:0046872">
    <property type="term" value="F:metal ion binding"/>
    <property type="evidence" value="ECO:0007669"/>
    <property type="project" value="UniProtKB-UniRule"/>
</dbReference>
<keyword evidence="5 7" id="KW-0862">Zinc</keyword>
<evidence type="ECO:0000259" key="9">
    <source>
        <dbReference type="Pfam" id="PF01432"/>
    </source>
</evidence>
<dbReference type="InterPro" id="IPR024077">
    <property type="entry name" value="Neurolysin/TOP_dom2"/>
</dbReference>
<evidence type="ECO:0000313" key="11">
    <source>
        <dbReference type="Proteomes" id="UP000516305"/>
    </source>
</evidence>
<evidence type="ECO:0000256" key="7">
    <source>
        <dbReference type="RuleBase" id="RU003435"/>
    </source>
</evidence>
<accession>A0A7H0VFC6</accession>
<comment type="cofactor">
    <cofactor evidence="7">
        <name>Zn(2+)</name>
        <dbReference type="ChEBI" id="CHEBI:29105"/>
    </cofactor>
    <text evidence="7">Binds 1 zinc ion.</text>
</comment>
<evidence type="ECO:0000256" key="3">
    <source>
        <dbReference type="ARBA" id="ARBA00022723"/>
    </source>
</evidence>
<dbReference type="InterPro" id="IPR024079">
    <property type="entry name" value="MetalloPept_cat_dom_sf"/>
</dbReference>
<dbReference type="AlphaFoldDB" id="A0A7H0VFC6"/>
<feature type="domain" description="Peptidase M3A/M3B catalytic" evidence="9">
    <location>
        <begin position="226"/>
        <end position="672"/>
    </location>
</feature>
<name>A0A7H0VFC6_9FLAO</name>
<keyword evidence="2 7" id="KW-0645">Protease</keyword>